<evidence type="ECO:0000259" key="2">
    <source>
        <dbReference type="Pfam" id="PF06525"/>
    </source>
</evidence>
<dbReference type="Gene3D" id="2.60.40.420">
    <property type="entry name" value="Cupredoxins - blue copper proteins"/>
    <property type="match status" value="1"/>
</dbReference>
<evidence type="ECO:0000256" key="1">
    <source>
        <dbReference type="ARBA" id="ARBA00022723"/>
    </source>
</evidence>
<feature type="domain" description="Sulfocyanin-like C-terminal" evidence="2">
    <location>
        <begin position="94"/>
        <end position="193"/>
    </location>
</feature>
<dbReference type="PATRIC" id="fig|1003195.29.peg.2727"/>
<keyword evidence="4" id="KW-1185">Reference proteome</keyword>
<protein>
    <recommendedName>
        <fullName evidence="2">Sulfocyanin-like C-terminal domain-containing protein</fullName>
    </recommendedName>
</protein>
<dbReference type="EMBL" id="CP003219">
    <property type="protein sequence ID" value="AEW95095.1"/>
    <property type="molecule type" value="Genomic_DNA"/>
</dbReference>
<dbReference type="Pfam" id="PF06525">
    <property type="entry name" value="SoxE"/>
    <property type="match status" value="1"/>
</dbReference>
<dbReference type="GO" id="GO:0046872">
    <property type="term" value="F:metal ion binding"/>
    <property type="evidence" value="ECO:0007669"/>
    <property type="project" value="UniProtKB-KW"/>
</dbReference>
<sequence length="196" mass="19898">MAGRRGGRSGAGRRTVTLAATGALRGTVPTAQIAPGARPAARCSAPALPGRVVDVMATDMMGGMMPGMMGGPDGRGTGWHGMAMMRLLVHPATVPAGTVSLRVVNSGAFTHEVIVLPLPTGQSVGQRPIGSDGRIDEVGSLGEASRSCGAGTGDGITPGASAWTTMTLQPGRYELVCNEPGHYAVGMYTELDVTAR</sequence>
<dbReference type="KEGG" id="scy:SCATT_27240"/>
<name>G8X2H9_STREN</name>
<dbReference type="PROSITE" id="PS00079">
    <property type="entry name" value="MULTICOPPER_OXIDASE1"/>
    <property type="match status" value="1"/>
</dbReference>
<proteinExistence type="predicted"/>
<dbReference type="InterPro" id="IPR008972">
    <property type="entry name" value="Cupredoxin"/>
</dbReference>
<dbReference type="HOGENOM" id="CLU_100565_0_0_11"/>
<reference evidence="4" key="1">
    <citation type="submission" date="2011-12" db="EMBL/GenBank/DDBJ databases">
        <title>Complete genome sequence of Streptomyces cattleya strain DSM 46488.</title>
        <authorList>
            <person name="Ou H.-Y."/>
            <person name="Li P."/>
            <person name="Zhao C."/>
            <person name="O'Hagan D."/>
            <person name="Deng Z."/>
        </authorList>
    </citation>
    <scope>NUCLEOTIDE SEQUENCE [LARGE SCALE GENOMIC DNA]</scope>
    <source>
        <strain evidence="4">ATCC 35852 / DSM 46488 / JCM 4925 / NBRC 14057 / NRRL 8057</strain>
    </source>
</reference>
<evidence type="ECO:0000313" key="3">
    <source>
        <dbReference type="EMBL" id="AEW95095.1"/>
    </source>
</evidence>
<dbReference type="InterPro" id="IPR033138">
    <property type="entry name" value="Cu_oxidase_CS"/>
</dbReference>
<evidence type="ECO:0000313" key="4">
    <source>
        <dbReference type="Proteomes" id="UP000007842"/>
    </source>
</evidence>
<accession>G8X2H9</accession>
<dbReference type="eggNOG" id="COG4454">
    <property type="taxonomic scope" value="Bacteria"/>
</dbReference>
<dbReference type="AlphaFoldDB" id="G8X2H9"/>
<organism evidence="3 4">
    <name type="scientific">Streptantibioticus cattleyicolor (strain ATCC 35852 / DSM 46488 / JCM 4925 / NBRC 14057 / NRRL 8057)</name>
    <name type="common">Streptomyces cattleya</name>
    <dbReference type="NCBI Taxonomy" id="1003195"/>
    <lineage>
        <taxon>Bacteria</taxon>
        <taxon>Bacillati</taxon>
        <taxon>Actinomycetota</taxon>
        <taxon>Actinomycetes</taxon>
        <taxon>Kitasatosporales</taxon>
        <taxon>Streptomycetaceae</taxon>
        <taxon>Streptantibioticus</taxon>
    </lineage>
</organism>
<gene>
    <name evidence="3" type="ordered locus">SCATT_27240</name>
</gene>
<dbReference type="STRING" id="1003195.SCATT_27240"/>
<dbReference type="SUPFAM" id="SSF49503">
    <property type="entry name" value="Cupredoxins"/>
    <property type="match status" value="1"/>
</dbReference>
<dbReference type="Proteomes" id="UP000007842">
    <property type="component" value="Chromosome"/>
</dbReference>
<dbReference type="InterPro" id="IPR049544">
    <property type="entry name" value="SoxE-like_C"/>
</dbReference>
<keyword evidence="1" id="KW-0479">Metal-binding</keyword>